<evidence type="ECO:0000256" key="3">
    <source>
        <dbReference type="HAMAP-Rule" id="MF_01139"/>
    </source>
</evidence>
<dbReference type="Pfam" id="PF01255">
    <property type="entry name" value="Prenyltransf"/>
    <property type="match status" value="1"/>
</dbReference>
<keyword evidence="5" id="KW-1185">Reference proteome</keyword>
<dbReference type="EMBL" id="JAGSHT010000017">
    <property type="protein sequence ID" value="MBZ2198082.1"/>
    <property type="molecule type" value="Genomic_DNA"/>
</dbReference>
<dbReference type="PROSITE" id="PS01066">
    <property type="entry name" value="UPP_SYNTHASE"/>
    <property type="match status" value="1"/>
</dbReference>
<dbReference type="InterPro" id="IPR018520">
    <property type="entry name" value="UPP_synth-like_CS"/>
</dbReference>
<name>A0ABS7SCU7_9MICO</name>
<evidence type="ECO:0000256" key="1">
    <source>
        <dbReference type="ARBA" id="ARBA00022679"/>
    </source>
</evidence>
<feature type="binding site" evidence="3">
    <location>
        <position position="85"/>
    </location>
    <ligand>
        <name>substrate</name>
    </ligand>
</feature>
<feature type="binding site" evidence="3">
    <location>
        <begin position="34"/>
        <end position="37"/>
    </location>
    <ligand>
        <name>substrate</name>
    </ligand>
</feature>
<dbReference type="Gene3D" id="3.40.1180.10">
    <property type="entry name" value="Decaprenyl diphosphate synthase-like"/>
    <property type="match status" value="1"/>
</dbReference>
<dbReference type="CDD" id="cd00475">
    <property type="entry name" value="Cis_IPPS"/>
    <property type="match status" value="1"/>
</dbReference>
<dbReference type="SUPFAM" id="SSF64005">
    <property type="entry name" value="Undecaprenyl diphosphate synthase"/>
    <property type="match status" value="1"/>
</dbReference>
<comment type="cofactor">
    <cofactor evidence="3">
        <name>Mg(2+)</name>
        <dbReference type="ChEBI" id="CHEBI:18420"/>
    </cofactor>
    <text evidence="3">Binds 2 magnesium ions per subunit.</text>
</comment>
<feature type="binding site" evidence="3">
    <location>
        <position position="33"/>
    </location>
    <ligand>
        <name>Mg(2+)</name>
        <dbReference type="ChEBI" id="CHEBI:18420"/>
    </ligand>
</feature>
<comment type="caution">
    <text evidence="3">Lacks conserved residue(s) required for the propagation of feature annotation.</text>
</comment>
<evidence type="ECO:0000313" key="5">
    <source>
        <dbReference type="Proteomes" id="UP000826651"/>
    </source>
</evidence>
<keyword evidence="1 3" id="KW-0808">Transferase</keyword>
<dbReference type="InterPro" id="IPR001441">
    <property type="entry name" value="UPP_synth-like"/>
</dbReference>
<comment type="function">
    <text evidence="3">Catalyzes the condensation of isopentenyl diphosphate (IPP) with allylic pyrophosphates generating different type of terpenoids.</text>
</comment>
<feature type="active site" description="Proton acceptor" evidence="3">
    <location>
        <position position="81"/>
    </location>
</feature>
<dbReference type="RefSeq" id="WP_223408517.1">
    <property type="nucleotide sequence ID" value="NZ_JAGSHT010000017.1"/>
</dbReference>
<feature type="binding site" evidence="3">
    <location>
        <position position="50"/>
    </location>
    <ligand>
        <name>substrate</name>
    </ligand>
</feature>
<feature type="binding site" evidence="3">
    <location>
        <position position="216"/>
    </location>
    <ligand>
        <name>Mg(2+)</name>
        <dbReference type="ChEBI" id="CHEBI:18420"/>
    </ligand>
</feature>
<dbReference type="PANTHER" id="PTHR10291:SF43">
    <property type="entry name" value="DEHYDRODOLICHYL DIPHOSPHATE SYNTHASE COMPLEX SUBUNIT DHDDS"/>
    <property type="match status" value="1"/>
</dbReference>
<accession>A0ABS7SCU7</accession>
<evidence type="ECO:0000256" key="2">
    <source>
        <dbReference type="ARBA" id="ARBA00038453"/>
    </source>
</evidence>
<comment type="subunit">
    <text evidence="3">Homodimer.</text>
</comment>
<proteinExistence type="inferred from homology"/>
<dbReference type="InterPro" id="IPR036424">
    <property type="entry name" value="UPP_synth-like_sf"/>
</dbReference>
<keyword evidence="3" id="KW-0460">Magnesium</keyword>
<gene>
    <name evidence="4" type="primary">uppS</name>
    <name evidence="4" type="ORF">KCQ71_18150</name>
</gene>
<dbReference type="PANTHER" id="PTHR10291">
    <property type="entry name" value="DEHYDRODOLICHYL DIPHOSPHATE SYNTHASE FAMILY MEMBER"/>
    <property type="match status" value="1"/>
</dbReference>
<feature type="binding site" evidence="3">
    <location>
        <position position="197"/>
    </location>
    <ligand>
        <name>substrate</name>
    </ligand>
</feature>
<dbReference type="NCBIfam" id="TIGR00055">
    <property type="entry name" value="uppS"/>
    <property type="match status" value="1"/>
</dbReference>
<dbReference type="GO" id="GO:0008834">
    <property type="term" value="F:ditrans,polycis-undecaprenyl-diphosphate synthase [(2E,6E)-farnesyl-diphosphate specific] activity"/>
    <property type="evidence" value="ECO:0007669"/>
    <property type="project" value="UniProtKB-EC"/>
</dbReference>
<evidence type="ECO:0000313" key="4">
    <source>
        <dbReference type="EMBL" id="MBZ2198082.1"/>
    </source>
</evidence>
<feature type="active site" evidence="3">
    <location>
        <position position="33"/>
    </location>
</feature>
<feature type="binding site" evidence="3">
    <location>
        <begin position="203"/>
        <end position="205"/>
    </location>
    <ligand>
        <name>substrate</name>
    </ligand>
</feature>
<feature type="binding site" evidence="3">
    <location>
        <begin position="78"/>
        <end position="80"/>
    </location>
    <ligand>
        <name>substrate</name>
    </ligand>
</feature>
<comment type="caution">
    <text evidence="4">The sequence shown here is derived from an EMBL/GenBank/DDBJ whole genome shotgun (WGS) entry which is preliminary data.</text>
</comment>
<comment type="similarity">
    <text evidence="2">Belongs to the UPP synthase family. Z-FPP synthase subfamily.</text>
</comment>
<dbReference type="HAMAP" id="MF_01139">
    <property type="entry name" value="ISPT"/>
    <property type="match status" value="1"/>
</dbReference>
<organism evidence="4 5">
    <name type="scientific">Occultella gossypii</name>
    <dbReference type="NCBI Taxonomy" id="2800820"/>
    <lineage>
        <taxon>Bacteria</taxon>
        <taxon>Bacillati</taxon>
        <taxon>Actinomycetota</taxon>
        <taxon>Actinomycetes</taxon>
        <taxon>Micrococcales</taxon>
        <taxon>Ruaniaceae</taxon>
        <taxon>Occultella</taxon>
    </lineage>
</organism>
<sequence>MRTEGRHWWRPREVGVGGTPERVRPRHVGIVMDGNRRWARAAGLSPSFGHRAGADHLGEVLDWLRARGVDHVSVFVLSADNIRKRSAGEVGYLFELIESVLPATVERSQHWQVHISGDLTLVSEGARRALRRAAEGSRGRAGHLTLAIGYDPHADIVAGVRAALADGAADLDGADLVEAIGERMPGGPVRDIDLVIRTSGERRISGFFPWQAARAEIIFSPKMWPAFTESDLDAALAEYGRRRAAANA</sequence>
<reference evidence="4 5" key="1">
    <citation type="submission" date="2021-04" db="EMBL/GenBank/DDBJ databases">
        <title>Ruania sp. nov., isolated from sandy soil of mangrove forest.</title>
        <authorList>
            <person name="Ge X."/>
            <person name="Huang R."/>
            <person name="Liu W."/>
        </authorList>
    </citation>
    <scope>NUCLEOTIDE SEQUENCE [LARGE SCALE GENOMIC DNA]</scope>
    <source>
        <strain evidence="4 5">N2-46</strain>
    </source>
</reference>
<feature type="binding site" evidence="3">
    <location>
        <position position="38"/>
    </location>
    <ligand>
        <name>substrate</name>
    </ligand>
</feature>
<dbReference type="EC" id="2.5.1.-" evidence="3"/>
<dbReference type="Proteomes" id="UP000826651">
    <property type="component" value="Unassembled WGS sequence"/>
</dbReference>
<keyword evidence="3" id="KW-0479">Metal-binding</keyword>
<protein>
    <recommendedName>
        <fullName evidence="3">Isoprenyl transferase</fullName>
        <ecNumber evidence="3">2.5.1.-</ecNumber>
    </recommendedName>
</protein>